<feature type="transmembrane region" description="Helical" evidence="1">
    <location>
        <begin position="312"/>
        <end position="334"/>
    </location>
</feature>
<protein>
    <recommendedName>
        <fullName evidence="2">Phosphatidic acid phosphatase type 2/haloperoxidase domain-containing protein</fullName>
    </recommendedName>
</protein>
<comment type="caution">
    <text evidence="3">The sequence shown here is derived from an EMBL/GenBank/DDBJ whole genome shotgun (WGS) entry which is preliminary data.</text>
</comment>
<feature type="transmembrane region" description="Helical" evidence="1">
    <location>
        <begin position="385"/>
        <end position="403"/>
    </location>
</feature>
<dbReference type="EMBL" id="BAAAGX010000006">
    <property type="protein sequence ID" value="GAA0226993.1"/>
    <property type="molecule type" value="Genomic_DNA"/>
</dbReference>
<dbReference type="SMART" id="SM00014">
    <property type="entry name" value="acidPPc"/>
    <property type="match status" value="2"/>
</dbReference>
<feature type="transmembrane region" description="Helical" evidence="1">
    <location>
        <begin position="20"/>
        <end position="41"/>
    </location>
</feature>
<feature type="transmembrane region" description="Helical" evidence="1">
    <location>
        <begin position="104"/>
        <end position="122"/>
    </location>
</feature>
<reference evidence="4" key="1">
    <citation type="journal article" date="2019" name="Int. J. Syst. Evol. Microbiol.">
        <title>The Global Catalogue of Microorganisms (GCM) 10K type strain sequencing project: providing services to taxonomists for standard genome sequencing and annotation.</title>
        <authorList>
            <consortium name="The Broad Institute Genomics Platform"/>
            <consortium name="The Broad Institute Genome Sequencing Center for Infectious Disease"/>
            <person name="Wu L."/>
            <person name="Ma J."/>
        </authorList>
    </citation>
    <scope>NUCLEOTIDE SEQUENCE [LARGE SCALE GENOMIC DNA]</scope>
    <source>
        <strain evidence="4">JCM 10425</strain>
    </source>
</reference>
<dbReference type="Proteomes" id="UP001500967">
    <property type="component" value="Unassembled WGS sequence"/>
</dbReference>
<feature type="transmembrane region" description="Helical" evidence="1">
    <location>
        <begin position="172"/>
        <end position="194"/>
    </location>
</feature>
<gene>
    <name evidence="3" type="ORF">GCM10009539_10500</name>
</gene>
<keyword evidence="1" id="KW-0812">Transmembrane</keyword>
<keyword evidence="1" id="KW-1133">Transmembrane helix</keyword>
<dbReference type="InterPro" id="IPR000326">
    <property type="entry name" value="PAP2/HPO"/>
</dbReference>
<sequence>MVTRMGLVLPTADRRLLVRFGIALAAACVVAVPVALLALVVKNVDGPVAGLDLGVARTLHDVAVAHPWFVDVLETISSVGRPETFRLVATIAALWLLAMDRPRLALWALVTTWGGALLGVVLKEVVERARPGLPEAVAYADGYSFPSGHALGAFVGCAVLLLLWLNRGRVPGAGWAAAAVVVVAVCFSRIALGVHYLSDVIGGCLVGLGWVAATTIVFRTWRRETGAAHTHVLTEGVEPERAEPDADPRPLPEFRGAVGEIAHWAPRIVLPWAGLVAVTLGVGWLVARTHPDAGLPGWFAAHRTLTLDDVTAFASLLGETSTITIITVVSWLAARLVYRRWLEPTAIVLAVVGEVWGFLLVSAIVDRARPDVQHLDIAPPTSSFPSGHTAATVACYGVLAVLLSRRSGKHPGRWLAVVGVLAFLVGLSRVYRGMHHPTDVIAGAAYGAVWLTIVVVLMLRKSPATDRLTVRKVES</sequence>
<dbReference type="InterPro" id="IPR036938">
    <property type="entry name" value="PAP2/HPO_sf"/>
</dbReference>
<dbReference type="CDD" id="cd03392">
    <property type="entry name" value="PAP2_like_2"/>
    <property type="match status" value="2"/>
</dbReference>
<evidence type="ECO:0000256" key="1">
    <source>
        <dbReference type="SAM" id="Phobius"/>
    </source>
</evidence>
<feature type="transmembrane region" description="Helical" evidence="1">
    <location>
        <begin position="268"/>
        <end position="287"/>
    </location>
</feature>
<dbReference type="SUPFAM" id="SSF48317">
    <property type="entry name" value="Acid phosphatase/Vanadium-dependent haloperoxidase"/>
    <property type="match status" value="2"/>
</dbReference>
<evidence type="ECO:0000313" key="4">
    <source>
        <dbReference type="Proteomes" id="UP001500967"/>
    </source>
</evidence>
<feature type="domain" description="Phosphatidic acid phosphatase type 2/haloperoxidase" evidence="2">
    <location>
        <begin position="347"/>
        <end position="455"/>
    </location>
</feature>
<dbReference type="Pfam" id="PF01569">
    <property type="entry name" value="PAP2"/>
    <property type="match status" value="2"/>
</dbReference>
<name>A0ABP3D9R0_9ACTN</name>
<keyword evidence="1" id="KW-0472">Membrane</keyword>
<feature type="domain" description="Phosphatidic acid phosphatase type 2/haloperoxidase" evidence="2">
    <location>
        <begin position="105"/>
        <end position="215"/>
    </location>
</feature>
<proteinExistence type="predicted"/>
<feature type="transmembrane region" description="Helical" evidence="1">
    <location>
        <begin position="200"/>
        <end position="218"/>
    </location>
</feature>
<feature type="transmembrane region" description="Helical" evidence="1">
    <location>
        <begin position="142"/>
        <end position="165"/>
    </location>
</feature>
<feature type="transmembrane region" description="Helical" evidence="1">
    <location>
        <begin position="415"/>
        <end position="434"/>
    </location>
</feature>
<evidence type="ECO:0000313" key="3">
    <source>
        <dbReference type="EMBL" id="GAA0226993.1"/>
    </source>
</evidence>
<keyword evidence="4" id="KW-1185">Reference proteome</keyword>
<organism evidence="3 4">
    <name type="scientific">Cryptosporangium japonicum</name>
    <dbReference type="NCBI Taxonomy" id="80872"/>
    <lineage>
        <taxon>Bacteria</taxon>
        <taxon>Bacillati</taxon>
        <taxon>Actinomycetota</taxon>
        <taxon>Actinomycetes</taxon>
        <taxon>Cryptosporangiales</taxon>
        <taxon>Cryptosporangiaceae</taxon>
        <taxon>Cryptosporangium</taxon>
    </lineage>
</organism>
<dbReference type="PANTHER" id="PTHR14969:SF13">
    <property type="entry name" value="AT30094P"/>
    <property type="match status" value="1"/>
</dbReference>
<dbReference type="Gene3D" id="1.20.144.10">
    <property type="entry name" value="Phosphatidic acid phosphatase type 2/haloperoxidase"/>
    <property type="match status" value="2"/>
</dbReference>
<accession>A0ABP3D9R0</accession>
<dbReference type="PANTHER" id="PTHR14969">
    <property type="entry name" value="SPHINGOSINE-1-PHOSPHATE PHOSPHOHYDROLASE"/>
    <property type="match status" value="1"/>
</dbReference>
<feature type="transmembrane region" description="Helical" evidence="1">
    <location>
        <begin position="346"/>
        <end position="365"/>
    </location>
</feature>
<feature type="transmembrane region" description="Helical" evidence="1">
    <location>
        <begin position="440"/>
        <end position="459"/>
    </location>
</feature>
<evidence type="ECO:0000259" key="2">
    <source>
        <dbReference type="SMART" id="SM00014"/>
    </source>
</evidence>